<dbReference type="SUPFAM" id="SSF52313">
    <property type="entry name" value="Ribosomal protein S2"/>
    <property type="match status" value="1"/>
</dbReference>
<dbReference type="Gene3D" id="3.40.50.10490">
    <property type="entry name" value="Glucose-6-phosphate isomerase like protein, domain 1"/>
    <property type="match status" value="1"/>
</dbReference>
<dbReference type="InterPro" id="IPR005706">
    <property type="entry name" value="Ribosomal_uS2_bac/mit/plastid"/>
</dbReference>
<dbReference type="Pfam" id="PF00318">
    <property type="entry name" value="Ribosomal_S2"/>
    <property type="match status" value="1"/>
</dbReference>
<dbReference type="HAMAP" id="MF_00291_B">
    <property type="entry name" value="Ribosomal_uS2_B"/>
    <property type="match status" value="1"/>
</dbReference>
<geneLocation type="mitochondrion" evidence="5"/>
<organism evidence="5">
    <name type="scientific">Nitellopsis obtusa</name>
    <dbReference type="NCBI Taxonomy" id="40811"/>
    <lineage>
        <taxon>Eukaryota</taxon>
        <taxon>Viridiplantae</taxon>
        <taxon>Streptophyta</taxon>
        <taxon>Charophyceae</taxon>
        <taxon>Charales</taxon>
        <taxon>Characeae</taxon>
        <taxon>Nitellopsis</taxon>
    </lineage>
</organism>
<dbReference type="PRINTS" id="PR00395">
    <property type="entry name" value="RIBOSOMALS2"/>
</dbReference>
<dbReference type="PANTHER" id="PTHR12534:SF1">
    <property type="entry name" value="SMALL RIBOSOMAL SUBUNIT PROTEIN US2M"/>
    <property type="match status" value="1"/>
</dbReference>
<keyword evidence="2 4" id="KW-0689">Ribosomal protein</keyword>
<dbReference type="EMBL" id="MW556320">
    <property type="protein sequence ID" value="QXT44720.1"/>
    <property type="molecule type" value="Genomic_DNA"/>
</dbReference>
<evidence type="ECO:0000256" key="3">
    <source>
        <dbReference type="ARBA" id="ARBA00023274"/>
    </source>
</evidence>
<gene>
    <name evidence="5" type="primary">rps2</name>
</gene>
<accession>A0A8F6U468</accession>
<sequence>MFNSEKVIQRLLSTKAHFGNRTPTSDFQPYLYGLRNEIAIIDLERTLLYLRRACNFIEYIIRSNGHIFFVNTNPQNNQIIQKMAKETCQSYINHKWIGGFLTNWKHIFHVQAHFQHFENLSLKALDTAQHIRKVPRYKKMKKCFEGIVTNDIPDCLVIMNANQNSMAILEASQLHIPIVCLIDSDIPSKLQQRIHYPIPVNDDSLEFIYLFCHLITQIVNYSRIV</sequence>
<dbReference type="GO" id="GO:0003735">
    <property type="term" value="F:structural constituent of ribosome"/>
    <property type="evidence" value="ECO:0007669"/>
    <property type="project" value="InterPro"/>
</dbReference>
<keyword evidence="5" id="KW-0496">Mitochondrion</keyword>
<evidence type="ECO:0000256" key="1">
    <source>
        <dbReference type="ARBA" id="ARBA00006242"/>
    </source>
</evidence>
<dbReference type="NCBIfam" id="TIGR01011">
    <property type="entry name" value="rpsB_bact"/>
    <property type="match status" value="1"/>
</dbReference>
<comment type="similarity">
    <text evidence="1 4">Belongs to the universal ribosomal protein uS2 family.</text>
</comment>
<evidence type="ECO:0000256" key="4">
    <source>
        <dbReference type="RuleBase" id="RU003631"/>
    </source>
</evidence>
<dbReference type="InterPro" id="IPR018130">
    <property type="entry name" value="Ribosomal_uS2_CS"/>
</dbReference>
<dbReference type="GO" id="GO:0006412">
    <property type="term" value="P:translation"/>
    <property type="evidence" value="ECO:0007669"/>
    <property type="project" value="InterPro"/>
</dbReference>
<dbReference type="InterPro" id="IPR001865">
    <property type="entry name" value="Ribosomal_uS2"/>
</dbReference>
<dbReference type="GO" id="GO:0005763">
    <property type="term" value="C:mitochondrial small ribosomal subunit"/>
    <property type="evidence" value="ECO:0007669"/>
    <property type="project" value="TreeGrafter"/>
</dbReference>
<dbReference type="PANTHER" id="PTHR12534">
    <property type="entry name" value="30S RIBOSOMAL PROTEIN S2 PROKARYOTIC AND ORGANELLAR"/>
    <property type="match status" value="1"/>
</dbReference>
<name>A0A8F6U468_9VIRI</name>
<evidence type="ECO:0000256" key="2">
    <source>
        <dbReference type="ARBA" id="ARBA00022980"/>
    </source>
</evidence>
<keyword evidence="3 4" id="KW-0687">Ribonucleoprotein</keyword>
<dbReference type="PROSITE" id="PS00963">
    <property type="entry name" value="RIBOSOMAL_S2_2"/>
    <property type="match status" value="1"/>
</dbReference>
<dbReference type="CDD" id="cd01425">
    <property type="entry name" value="RPS2"/>
    <property type="match status" value="1"/>
</dbReference>
<protein>
    <submittedName>
        <fullName evidence="5">Ribosomal protein S2</fullName>
    </submittedName>
</protein>
<reference evidence="5" key="1">
    <citation type="journal article" date="2021" name="Biol. Invasions">
        <title>Global high-throughput genotyping of organellar genomes reveals insights into the origin and spread of invasive starry stonewort (Nitellopsis obtusa).</title>
        <authorList>
            <person name="Sleith R.S."/>
            <person name="Karol K.G."/>
        </authorList>
    </citation>
    <scope>NUCLEOTIDE SEQUENCE</scope>
    <source>
        <strain evidence="5">KGK5729</strain>
    </source>
</reference>
<dbReference type="InterPro" id="IPR023591">
    <property type="entry name" value="Ribosomal_uS2_flav_dom_sf"/>
</dbReference>
<dbReference type="AlphaFoldDB" id="A0A8F6U468"/>
<evidence type="ECO:0000313" key="5">
    <source>
        <dbReference type="EMBL" id="QXT44720.1"/>
    </source>
</evidence>
<proteinExistence type="inferred from homology"/>